<dbReference type="Gene3D" id="3.30.40.10">
    <property type="entry name" value="Zinc/RING finger domain, C3HC4 (zinc finger)"/>
    <property type="match status" value="1"/>
</dbReference>
<dbReference type="PANTHER" id="PTHR22765">
    <property type="entry name" value="RING FINGER AND PROTEASE ASSOCIATED DOMAIN-CONTAINING"/>
    <property type="match status" value="1"/>
</dbReference>
<keyword evidence="2" id="KW-0479">Metal-binding</keyword>
<dbReference type="GO" id="GO:0006511">
    <property type="term" value="P:ubiquitin-dependent protein catabolic process"/>
    <property type="evidence" value="ECO:0007669"/>
    <property type="project" value="TreeGrafter"/>
</dbReference>
<keyword evidence="3 6" id="KW-0863">Zinc-finger</keyword>
<dbReference type="GO" id="GO:0061630">
    <property type="term" value="F:ubiquitin protein ligase activity"/>
    <property type="evidence" value="ECO:0007669"/>
    <property type="project" value="TreeGrafter"/>
</dbReference>
<evidence type="ECO:0000256" key="6">
    <source>
        <dbReference type="PROSITE-ProRule" id="PRU00175"/>
    </source>
</evidence>
<proteinExistence type="predicted"/>
<dbReference type="UniPathway" id="UPA00143"/>
<dbReference type="InterPro" id="IPR013083">
    <property type="entry name" value="Znf_RING/FYVE/PHD"/>
</dbReference>
<dbReference type="GO" id="GO:0016567">
    <property type="term" value="P:protein ubiquitination"/>
    <property type="evidence" value="ECO:0007669"/>
    <property type="project" value="UniProtKB-UniPathway"/>
</dbReference>
<evidence type="ECO:0000256" key="2">
    <source>
        <dbReference type="ARBA" id="ARBA00022723"/>
    </source>
</evidence>
<accession>A0A5N6JMB7</accession>
<keyword evidence="4" id="KW-0833">Ubl conjugation pathway</keyword>
<keyword evidence="9" id="KW-1185">Reference proteome</keyword>
<dbReference type="PROSITE" id="PS50089">
    <property type="entry name" value="ZF_RING_2"/>
    <property type="match status" value="1"/>
</dbReference>
<evidence type="ECO:0000256" key="5">
    <source>
        <dbReference type="ARBA" id="ARBA00022833"/>
    </source>
</evidence>
<dbReference type="Pfam" id="PF12678">
    <property type="entry name" value="zf-rbx1"/>
    <property type="match status" value="1"/>
</dbReference>
<dbReference type="SUPFAM" id="SSF57850">
    <property type="entry name" value="RING/U-box"/>
    <property type="match status" value="1"/>
</dbReference>
<dbReference type="InterPro" id="IPR051826">
    <property type="entry name" value="E3_ubiquitin-ligase_domain"/>
</dbReference>
<evidence type="ECO:0000256" key="1">
    <source>
        <dbReference type="ARBA" id="ARBA00004906"/>
    </source>
</evidence>
<dbReference type="GO" id="GO:0008270">
    <property type="term" value="F:zinc ion binding"/>
    <property type="evidence" value="ECO:0007669"/>
    <property type="project" value="UniProtKB-KW"/>
</dbReference>
<dbReference type="SMART" id="SM00184">
    <property type="entry name" value="RING"/>
    <property type="match status" value="1"/>
</dbReference>
<dbReference type="OrthoDB" id="3801431at2759"/>
<evidence type="ECO:0000256" key="3">
    <source>
        <dbReference type="ARBA" id="ARBA00022771"/>
    </source>
</evidence>
<evidence type="ECO:0000259" key="7">
    <source>
        <dbReference type="PROSITE" id="PS50089"/>
    </source>
</evidence>
<evidence type="ECO:0000313" key="9">
    <source>
        <dbReference type="Proteomes" id="UP000326757"/>
    </source>
</evidence>
<dbReference type="Proteomes" id="UP000326757">
    <property type="component" value="Unassembled WGS sequence"/>
</dbReference>
<dbReference type="PANTHER" id="PTHR22765:SF434">
    <property type="entry name" value="GB|AAD18119.1-RELATED"/>
    <property type="match status" value="1"/>
</dbReference>
<dbReference type="InterPro" id="IPR024766">
    <property type="entry name" value="Znf_RING_H2"/>
</dbReference>
<organism evidence="8 9">
    <name type="scientific">Monilinia laxa</name>
    <name type="common">Brown rot fungus</name>
    <name type="synonym">Sclerotinia laxa</name>
    <dbReference type="NCBI Taxonomy" id="61186"/>
    <lineage>
        <taxon>Eukaryota</taxon>
        <taxon>Fungi</taxon>
        <taxon>Dikarya</taxon>
        <taxon>Ascomycota</taxon>
        <taxon>Pezizomycotina</taxon>
        <taxon>Leotiomycetes</taxon>
        <taxon>Helotiales</taxon>
        <taxon>Sclerotiniaceae</taxon>
        <taxon>Monilinia</taxon>
    </lineage>
</organism>
<feature type="domain" description="RING-type" evidence="7">
    <location>
        <begin position="143"/>
        <end position="195"/>
    </location>
</feature>
<reference evidence="8 9" key="1">
    <citation type="submission" date="2019-06" db="EMBL/GenBank/DDBJ databases">
        <title>Genome Sequence of the Brown Rot Fungal Pathogen Monilinia laxa.</title>
        <authorList>
            <person name="De Miccolis Angelini R.M."/>
            <person name="Landi L."/>
            <person name="Abate D."/>
            <person name="Pollastro S."/>
            <person name="Romanazzi G."/>
            <person name="Faretra F."/>
        </authorList>
    </citation>
    <scope>NUCLEOTIDE SEQUENCE [LARGE SCALE GENOMIC DNA]</scope>
    <source>
        <strain evidence="8 9">Mlax316</strain>
    </source>
</reference>
<dbReference type="EMBL" id="VIGI01000022">
    <property type="protein sequence ID" value="KAB8289490.1"/>
    <property type="molecule type" value="Genomic_DNA"/>
</dbReference>
<comment type="caution">
    <text evidence="8">The sequence shown here is derived from an EMBL/GenBank/DDBJ whole genome shotgun (WGS) entry which is preliminary data.</text>
</comment>
<gene>
    <name evidence="8" type="ORF">EYC80_010651</name>
</gene>
<name>A0A5N6JMB7_MONLA</name>
<evidence type="ECO:0000313" key="8">
    <source>
        <dbReference type="EMBL" id="KAB8289490.1"/>
    </source>
</evidence>
<dbReference type="InterPro" id="IPR001841">
    <property type="entry name" value="Znf_RING"/>
</dbReference>
<keyword evidence="5" id="KW-0862">Zinc</keyword>
<protein>
    <recommendedName>
        <fullName evidence="7">RING-type domain-containing protein</fullName>
    </recommendedName>
</protein>
<comment type="pathway">
    <text evidence="1">Protein modification; protein ubiquitination.</text>
</comment>
<evidence type="ECO:0000256" key="4">
    <source>
        <dbReference type="ARBA" id="ARBA00022786"/>
    </source>
</evidence>
<sequence length="212" mass="23852">MDAQDYFELRVPAEDSPSEIFENLTTTPASQQLNWLSAINNPSTALNGVTLEFVSPGSNALVPDHVDFLSFRQAEEEVPFLSFRELRTNSQLQGERRCAVLRCSDGRARLINVQIMTNYADRIIGINSILIPVDVEPLDVEKCNICHEIYDLHATPSTHGQSNHEALKMASCGHVFGRDCITTWLKTNDTCPMCRDKLELPVAYNLRATIQW</sequence>
<dbReference type="AlphaFoldDB" id="A0A5N6JMB7"/>